<accession>A0ABD3Q326</accession>
<dbReference type="Proteomes" id="UP001516023">
    <property type="component" value="Unassembled WGS sequence"/>
</dbReference>
<feature type="region of interest" description="Disordered" evidence="1">
    <location>
        <begin position="94"/>
        <end position="114"/>
    </location>
</feature>
<evidence type="ECO:0000313" key="4">
    <source>
        <dbReference type="Proteomes" id="UP001516023"/>
    </source>
</evidence>
<feature type="compositionally biased region" description="Low complexity" evidence="1">
    <location>
        <begin position="99"/>
        <end position="114"/>
    </location>
</feature>
<dbReference type="EMBL" id="JABMIG020000082">
    <property type="protein sequence ID" value="KAL3794314.1"/>
    <property type="molecule type" value="Genomic_DNA"/>
</dbReference>
<reference evidence="3 4" key="1">
    <citation type="journal article" date="2020" name="G3 (Bethesda)">
        <title>Improved Reference Genome for Cyclotella cryptica CCMP332, a Model for Cell Wall Morphogenesis, Salinity Adaptation, and Lipid Production in Diatoms (Bacillariophyta).</title>
        <authorList>
            <person name="Roberts W.R."/>
            <person name="Downey K.M."/>
            <person name="Ruck E.C."/>
            <person name="Traller J.C."/>
            <person name="Alverson A.J."/>
        </authorList>
    </citation>
    <scope>NUCLEOTIDE SEQUENCE [LARGE SCALE GENOMIC DNA]</scope>
    <source>
        <strain evidence="3 4">CCMP332</strain>
    </source>
</reference>
<feature type="signal peptide" evidence="2">
    <location>
        <begin position="1"/>
        <end position="22"/>
    </location>
</feature>
<proteinExistence type="predicted"/>
<evidence type="ECO:0000313" key="3">
    <source>
        <dbReference type="EMBL" id="KAL3794314.1"/>
    </source>
</evidence>
<keyword evidence="2" id="KW-0732">Signal</keyword>
<evidence type="ECO:0000256" key="1">
    <source>
        <dbReference type="SAM" id="MobiDB-lite"/>
    </source>
</evidence>
<name>A0ABD3Q326_9STRA</name>
<evidence type="ECO:0000256" key="2">
    <source>
        <dbReference type="SAM" id="SignalP"/>
    </source>
</evidence>
<organism evidence="3 4">
    <name type="scientific">Cyclotella cryptica</name>
    <dbReference type="NCBI Taxonomy" id="29204"/>
    <lineage>
        <taxon>Eukaryota</taxon>
        <taxon>Sar</taxon>
        <taxon>Stramenopiles</taxon>
        <taxon>Ochrophyta</taxon>
        <taxon>Bacillariophyta</taxon>
        <taxon>Coscinodiscophyceae</taxon>
        <taxon>Thalassiosirophycidae</taxon>
        <taxon>Stephanodiscales</taxon>
        <taxon>Stephanodiscaceae</taxon>
        <taxon>Cyclotella</taxon>
    </lineage>
</organism>
<sequence length="616" mass="69278">MNTIIYRRIILLFTLFHRTTRGFTPFHRRVRHHGHKPAASACCPHKQWRLHYNPNDNESPAFSDDDAPPFSALESDISRARRMEMVRRLQKTFYHDDSSSSASSKSQSSNSPPSVFSGLPCLTTHDTFQIMQDSILPGYQFVWNIHSPENCHMFHSILAKDAPWYFGCISLPPLHKNDEPQGDIEVDKVKSCRFIQRQLVDDSPLYATLLRITDHRFQDDDGSIALSVQAIDRCRVLRLSSSMPFFSADLQIWPDVELVKDHLDGALLSSASFLSTDNGGQVIGEDGDDSWSRHVNPTTVSHAALAACVAESLRCRKFEYMPIYLTEKPRRPDNTQALASNLKDSKATTKIKDKLRQHEEEKHETKYLDVVQLVSYDAFSYSSLEDASVVNARALESFWDNLKVSTQQYSTEEELFSDLVDSNFQSTTRSSNFQHQATFFPSSANSPNTYSIEAVQMIEYHLWKSLDEMMRLLSMASAAPVPLSSQLLGLMPKRNDWPPEFVLEEHAKSLSASRSSIGMMFTSPFVRVDDIVTRNDTTAINYSSLRRALRLSNVIWILLGGLAVSGADPPPPSTYEILAMESIGERLDAAKSVLDGVNGVLRKLIPQNGKDDSGSG</sequence>
<keyword evidence="4" id="KW-1185">Reference proteome</keyword>
<protein>
    <submittedName>
        <fullName evidence="3">Uncharacterized protein</fullName>
    </submittedName>
</protein>
<comment type="caution">
    <text evidence="3">The sequence shown here is derived from an EMBL/GenBank/DDBJ whole genome shotgun (WGS) entry which is preliminary data.</text>
</comment>
<feature type="chain" id="PRO_5044860229" evidence="2">
    <location>
        <begin position="23"/>
        <end position="616"/>
    </location>
</feature>
<gene>
    <name evidence="3" type="ORF">HJC23_012439</name>
</gene>
<dbReference type="AlphaFoldDB" id="A0ABD3Q326"/>